<protein>
    <submittedName>
        <fullName evidence="2">Cobalamin biosynthesis protein</fullName>
    </submittedName>
</protein>
<feature type="domain" description="CobE/GbiG C-terminal" evidence="1">
    <location>
        <begin position="6"/>
        <end position="120"/>
    </location>
</feature>
<dbReference type="Gene3D" id="3.30.420.180">
    <property type="entry name" value="CobE/GbiG C-terminal domain"/>
    <property type="match status" value="1"/>
</dbReference>
<organism evidence="2 3">
    <name type="scientific">Halomonas binhaiensis</name>
    <dbReference type="NCBI Taxonomy" id="2562282"/>
    <lineage>
        <taxon>Bacteria</taxon>
        <taxon>Pseudomonadati</taxon>
        <taxon>Pseudomonadota</taxon>
        <taxon>Gammaproteobacteria</taxon>
        <taxon>Oceanospirillales</taxon>
        <taxon>Halomonadaceae</taxon>
        <taxon>Halomonas</taxon>
    </lineage>
</organism>
<dbReference type="Proteomes" id="UP000324285">
    <property type="component" value="Chromosome"/>
</dbReference>
<dbReference type="RefSeq" id="WP_149284454.1">
    <property type="nucleotide sequence ID" value="NZ_CP038437.2"/>
</dbReference>
<dbReference type="AlphaFoldDB" id="A0A5C1NFP4"/>
<dbReference type="InterPro" id="IPR002750">
    <property type="entry name" value="CobE/GbiG_C"/>
</dbReference>
<dbReference type="EMBL" id="CP038437">
    <property type="protein sequence ID" value="QEM81443.1"/>
    <property type="molecule type" value="Genomic_DNA"/>
</dbReference>
<name>A0A5C1NFP4_9GAMM</name>
<evidence type="ECO:0000259" key="1">
    <source>
        <dbReference type="Pfam" id="PF01890"/>
    </source>
</evidence>
<dbReference type="SUPFAM" id="SSF159664">
    <property type="entry name" value="CobE/GbiG C-terminal domain-like"/>
    <property type="match status" value="1"/>
</dbReference>
<reference evidence="2" key="1">
    <citation type="submission" date="2021-02" db="EMBL/GenBank/DDBJ databases">
        <title>Strain Y2R2, a novel species of the genus Halomonas.</title>
        <authorList>
            <person name="Huang H."/>
        </authorList>
    </citation>
    <scope>NUCLEOTIDE SEQUENCE</scope>
    <source>
        <strain evidence="2">Y2R2</strain>
    </source>
</reference>
<evidence type="ECO:0000313" key="2">
    <source>
        <dbReference type="EMBL" id="QEM81443.1"/>
    </source>
</evidence>
<dbReference type="GO" id="GO:0009236">
    <property type="term" value="P:cobalamin biosynthetic process"/>
    <property type="evidence" value="ECO:0007669"/>
    <property type="project" value="InterPro"/>
</dbReference>
<dbReference type="KEGG" id="hbh:E4T21_07725"/>
<accession>A0A5C1NFP4</accession>
<gene>
    <name evidence="2" type="ORF">E4T21_07725</name>
</gene>
<dbReference type="InterPro" id="IPR036518">
    <property type="entry name" value="CobE/GbiG_C_sf"/>
</dbReference>
<evidence type="ECO:0000313" key="3">
    <source>
        <dbReference type="Proteomes" id="UP000324285"/>
    </source>
</evidence>
<proteinExistence type="predicted"/>
<keyword evidence="3" id="KW-1185">Reference proteome</keyword>
<sequence>MDNLVLVAGFGFRQGALLSSLSEVLDQLETQFGGVDRLAVADSMCSLVQQLGHQRGTEVLNIPDAVLPAMTTLTRSTHSLKARGSGSVAEAVALAAAGPGGQLLGPRLISADRMATAAVARGVMT</sequence>
<dbReference type="Pfam" id="PF01890">
    <property type="entry name" value="CbiG_C"/>
    <property type="match status" value="1"/>
</dbReference>
<dbReference type="OrthoDB" id="6370669at2"/>